<dbReference type="Proteomes" id="UP001203410">
    <property type="component" value="Unassembled WGS sequence"/>
</dbReference>
<accession>A0ABT0RQ93</accession>
<dbReference type="RefSeq" id="WP_249902576.1">
    <property type="nucleotide sequence ID" value="NZ_JAMGBA010000001.1"/>
</dbReference>
<keyword evidence="3" id="KW-1185">Reference proteome</keyword>
<organism evidence="2 3">
    <name type="scientific">Sphingomonas caseinilyticus</name>
    <dbReference type="NCBI Taxonomy" id="2908205"/>
    <lineage>
        <taxon>Bacteria</taxon>
        <taxon>Pseudomonadati</taxon>
        <taxon>Pseudomonadota</taxon>
        <taxon>Alphaproteobacteria</taxon>
        <taxon>Sphingomonadales</taxon>
        <taxon>Sphingomonadaceae</taxon>
        <taxon>Sphingomonas</taxon>
    </lineage>
</organism>
<dbReference type="EMBL" id="JAMGBA010000001">
    <property type="protein sequence ID" value="MCL6697194.1"/>
    <property type="molecule type" value="Genomic_DNA"/>
</dbReference>
<feature type="region of interest" description="Disordered" evidence="1">
    <location>
        <begin position="1"/>
        <end position="27"/>
    </location>
</feature>
<sequence>MKHEPIQRAARGPSPRRSERPAPEALGRESLAGDFRLIFNAFVDAFHGMASSSRLESRWSQLRYGGCC</sequence>
<gene>
    <name evidence="2" type="ORF">LZ496_00110</name>
</gene>
<evidence type="ECO:0000313" key="2">
    <source>
        <dbReference type="EMBL" id="MCL6697194.1"/>
    </source>
</evidence>
<name>A0ABT0RQ93_9SPHN</name>
<reference evidence="2 3" key="1">
    <citation type="submission" date="2022-05" db="EMBL/GenBank/DDBJ databases">
        <authorList>
            <person name="Jo J.-H."/>
            <person name="Im W.-T."/>
        </authorList>
    </citation>
    <scope>NUCLEOTIDE SEQUENCE [LARGE SCALE GENOMIC DNA]</scope>
    <source>
        <strain evidence="2 3">NSE70-1</strain>
    </source>
</reference>
<evidence type="ECO:0000313" key="3">
    <source>
        <dbReference type="Proteomes" id="UP001203410"/>
    </source>
</evidence>
<comment type="caution">
    <text evidence="2">The sequence shown here is derived from an EMBL/GenBank/DDBJ whole genome shotgun (WGS) entry which is preliminary data.</text>
</comment>
<evidence type="ECO:0000256" key="1">
    <source>
        <dbReference type="SAM" id="MobiDB-lite"/>
    </source>
</evidence>
<proteinExistence type="predicted"/>
<protein>
    <submittedName>
        <fullName evidence="2">Uncharacterized protein</fullName>
    </submittedName>
</protein>